<evidence type="ECO:0000313" key="4">
    <source>
        <dbReference type="EMBL" id="MFC6356521.1"/>
    </source>
</evidence>
<comment type="similarity">
    <text evidence="1">Belongs to the LytR/CpsA/Psr (LCP) family.</text>
</comment>
<dbReference type="Pfam" id="PF03816">
    <property type="entry name" value="LytR_cpsA_psr"/>
    <property type="match status" value="1"/>
</dbReference>
<feature type="compositionally biased region" description="Pro residues" evidence="2">
    <location>
        <begin position="327"/>
        <end position="336"/>
    </location>
</feature>
<dbReference type="EMBL" id="JBHSTP010000002">
    <property type="protein sequence ID" value="MFC6356521.1"/>
    <property type="molecule type" value="Genomic_DNA"/>
</dbReference>
<name>A0ABW1VHL7_9MICO</name>
<dbReference type="InterPro" id="IPR050922">
    <property type="entry name" value="LytR/CpsA/Psr_CW_biosynth"/>
</dbReference>
<gene>
    <name evidence="4" type="ORF">ACFQB0_10410</name>
</gene>
<dbReference type="Gene3D" id="3.40.630.190">
    <property type="entry name" value="LCP protein"/>
    <property type="match status" value="1"/>
</dbReference>
<evidence type="ECO:0000259" key="3">
    <source>
        <dbReference type="Pfam" id="PF03816"/>
    </source>
</evidence>
<reference evidence="5" key="1">
    <citation type="journal article" date="2019" name="Int. J. Syst. Evol. Microbiol.">
        <title>The Global Catalogue of Microorganisms (GCM) 10K type strain sequencing project: providing services to taxonomists for standard genome sequencing and annotation.</title>
        <authorList>
            <consortium name="The Broad Institute Genomics Platform"/>
            <consortium name="The Broad Institute Genome Sequencing Center for Infectious Disease"/>
            <person name="Wu L."/>
            <person name="Ma J."/>
        </authorList>
    </citation>
    <scope>NUCLEOTIDE SEQUENCE [LARGE SCALE GENOMIC DNA]</scope>
    <source>
        <strain evidence="5">CCUG 43304</strain>
    </source>
</reference>
<protein>
    <submittedName>
        <fullName evidence="4">LCP family protein</fullName>
    </submittedName>
</protein>
<comment type="caution">
    <text evidence="4">The sequence shown here is derived from an EMBL/GenBank/DDBJ whole genome shotgun (WGS) entry which is preliminary data.</text>
</comment>
<dbReference type="Proteomes" id="UP001596306">
    <property type="component" value="Unassembled WGS sequence"/>
</dbReference>
<evidence type="ECO:0000313" key="5">
    <source>
        <dbReference type="Proteomes" id="UP001596306"/>
    </source>
</evidence>
<evidence type="ECO:0000256" key="2">
    <source>
        <dbReference type="SAM" id="MobiDB-lite"/>
    </source>
</evidence>
<dbReference type="NCBIfam" id="TIGR00350">
    <property type="entry name" value="lytR_cpsA_psr"/>
    <property type="match status" value="1"/>
</dbReference>
<dbReference type="PANTHER" id="PTHR33392:SF6">
    <property type="entry name" value="POLYISOPRENYL-TEICHOIC ACID--PEPTIDOGLYCAN TEICHOIC ACID TRANSFERASE TAGU"/>
    <property type="match status" value="1"/>
</dbReference>
<proteinExistence type="inferred from homology"/>
<organism evidence="4 5">
    <name type="scientific">Luethyella okanaganae</name>
    <dbReference type="NCBI Taxonomy" id="69372"/>
    <lineage>
        <taxon>Bacteria</taxon>
        <taxon>Bacillati</taxon>
        <taxon>Actinomycetota</taxon>
        <taxon>Actinomycetes</taxon>
        <taxon>Micrococcales</taxon>
        <taxon>Microbacteriaceae</taxon>
        <taxon>Luethyella</taxon>
    </lineage>
</organism>
<sequence>MAVLAVSATAVVGIALWDVANSIKPGIDLGGRSGQSVPVIGAIDGGVNLLVVGSDSGEGDPRFGDRGEHLGDVTMLLHIAQDHSSATVVSFPRDLLVEVPACAASAAEEWAVGTDGGFTDKLNSAYSYGGLACTTAAVSQLTGLEIPFAASIEFNGVIQMSNAVGGVPVCITETIEDERTGFFREPGEYTLQGWDALQFLRTRYGLKDGSDLARIGNQQSFLASLARTIKSSATLSDPTKVYGLAKAAARNMRLSETLSNVDVLVSIAGALKGIDLDKVVFVRYPTVSSGTDLMADTNVSGVLMAALADDEEIVVAGRAAATVGDEPVPPTEPPTAEPVDPSAGVPASPGPVVLPDDVTGQRADQVTCTAGRPLDEQQ</sequence>
<feature type="region of interest" description="Disordered" evidence="2">
    <location>
        <begin position="321"/>
        <end position="364"/>
    </location>
</feature>
<dbReference type="InterPro" id="IPR004474">
    <property type="entry name" value="LytR_CpsA_psr"/>
</dbReference>
<keyword evidence="5" id="KW-1185">Reference proteome</keyword>
<evidence type="ECO:0000256" key="1">
    <source>
        <dbReference type="ARBA" id="ARBA00006068"/>
    </source>
</evidence>
<dbReference type="PANTHER" id="PTHR33392">
    <property type="entry name" value="POLYISOPRENYL-TEICHOIC ACID--PEPTIDOGLYCAN TEICHOIC ACID TRANSFERASE TAGU"/>
    <property type="match status" value="1"/>
</dbReference>
<accession>A0ABW1VHL7</accession>
<feature type="domain" description="Cell envelope-related transcriptional attenuator" evidence="3">
    <location>
        <begin position="72"/>
        <end position="230"/>
    </location>
</feature>